<organism evidence="1 2">
    <name type="scientific">Panagrolaimus davidi</name>
    <dbReference type="NCBI Taxonomy" id="227884"/>
    <lineage>
        <taxon>Eukaryota</taxon>
        <taxon>Metazoa</taxon>
        <taxon>Ecdysozoa</taxon>
        <taxon>Nematoda</taxon>
        <taxon>Chromadorea</taxon>
        <taxon>Rhabditida</taxon>
        <taxon>Tylenchina</taxon>
        <taxon>Panagrolaimomorpha</taxon>
        <taxon>Panagrolaimoidea</taxon>
        <taxon>Panagrolaimidae</taxon>
        <taxon>Panagrolaimus</taxon>
    </lineage>
</organism>
<dbReference type="WBParaSite" id="PDA_v2.g25661.t1">
    <property type="protein sequence ID" value="PDA_v2.g25661.t1"/>
    <property type="gene ID" value="PDA_v2.g25661"/>
</dbReference>
<name>A0A914Q322_9BILA</name>
<proteinExistence type="predicted"/>
<accession>A0A914Q322</accession>
<dbReference type="Proteomes" id="UP000887578">
    <property type="component" value="Unplaced"/>
</dbReference>
<protein>
    <submittedName>
        <fullName evidence="2">Uncharacterized protein</fullName>
    </submittedName>
</protein>
<reference evidence="2" key="1">
    <citation type="submission" date="2022-11" db="UniProtKB">
        <authorList>
            <consortium name="WormBaseParasite"/>
        </authorList>
    </citation>
    <scope>IDENTIFICATION</scope>
</reference>
<keyword evidence="1" id="KW-1185">Reference proteome</keyword>
<evidence type="ECO:0000313" key="2">
    <source>
        <dbReference type="WBParaSite" id="PDA_v2.g25661.t1"/>
    </source>
</evidence>
<sequence>MWRSLSFFALVKNNSMNIKNGLENKPTPDQPTTFDNADKCSQGTYYKNNYGSNVGGVYSNGESISTESSIWIKRREVSFLIY</sequence>
<dbReference type="AlphaFoldDB" id="A0A914Q322"/>
<evidence type="ECO:0000313" key="1">
    <source>
        <dbReference type="Proteomes" id="UP000887578"/>
    </source>
</evidence>